<evidence type="ECO:0000256" key="1">
    <source>
        <dbReference type="SAM" id="MobiDB-lite"/>
    </source>
</evidence>
<dbReference type="PANTHER" id="PTHR35872">
    <property type="entry name" value="INTEGRAL MEMBRANE PROTEIN (AFU_ORTHOLOGUE AFUA_5G07110)"/>
    <property type="match status" value="1"/>
</dbReference>
<evidence type="ECO:0000256" key="2">
    <source>
        <dbReference type="SAM" id="Phobius"/>
    </source>
</evidence>
<protein>
    <submittedName>
        <fullName evidence="3">Putative alpha-l-rhamnosidase c</fullName>
    </submittedName>
</protein>
<dbReference type="EMBL" id="MCBS01024783">
    <property type="protein sequence ID" value="RKF72544.1"/>
    <property type="molecule type" value="Genomic_DNA"/>
</dbReference>
<dbReference type="Pfam" id="PF11204">
    <property type="entry name" value="DUF2985"/>
    <property type="match status" value="1"/>
</dbReference>
<organism evidence="3 4">
    <name type="scientific">Golovinomyces cichoracearum</name>
    <dbReference type="NCBI Taxonomy" id="62708"/>
    <lineage>
        <taxon>Eukaryota</taxon>
        <taxon>Fungi</taxon>
        <taxon>Dikarya</taxon>
        <taxon>Ascomycota</taxon>
        <taxon>Pezizomycotina</taxon>
        <taxon>Leotiomycetes</taxon>
        <taxon>Erysiphales</taxon>
        <taxon>Erysiphaceae</taxon>
        <taxon>Golovinomyces</taxon>
    </lineage>
</organism>
<dbReference type="Proteomes" id="UP000285326">
    <property type="component" value="Unassembled WGS sequence"/>
</dbReference>
<dbReference type="InterPro" id="IPR021369">
    <property type="entry name" value="DUF2985"/>
</dbReference>
<feature type="transmembrane region" description="Helical" evidence="2">
    <location>
        <begin position="51"/>
        <end position="73"/>
    </location>
</feature>
<dbReference type="AlphaFoldDB" id="A0A420IDD6"/>
<feature type="region of interest" description="Disordered" evidence="1">
    <location>
        <begin position="1"/>
        <end position="30"/>
    </location>
</feature>
<feature type="compositionally biased region" description="Polar residues" evidence="1">
    <location>
        <begin position="156"/>
        <end position="173"/>
    </location>
</feature>
<feature type="transmembrane region" description="Helical" evidence="2">
    <location>
        <begin position="102"/>
        <end position="119"/>
    </location>
</feature>
<feature type="region of interest" description="Disordered" evidence="1">
    <location>
        <begin position="156"/>
        <end position="187"/>
    </location>
</feature>
<name>A0A420IDD6_9PEZI</name>
<feature type="transmembrane region" description="Helical" evidence="2">
    <location>
        <begin position="229"/>
        <end position="250"/>
    </location>
</feature>
<dbReference type="PANTHER" id="PTHR35872:SF1">
    <property type="entry name" value="ALPHA-L-RHAMNOSIDASE C"/>
    <property type="match status" value="1"/>
</dbReference>
<reference evidence="3 4" key="1">
    <citation type="journal article" date="2018" name="BMC Genomics">
        <title>Comparative genome analyses reveal sequence features reflecting distinct modes of host-adaptation between dicot and monocot powdery mildew.</title>
        <authorList>
            <person name="Wu Y."/>
            <person name="Ma X."/>
            <person name="Pan Z."/>
            <person name="Kale S.D."/>
            <person name="Song Y."/>
            <person name="King H."/>
            <person name="Zhang Q."/>
            <person name="Presley C."/>
            <person name="Deng X."/>
            <person name="Wei C.I."/>
            <person name="Xiao S."/>
        </authorList>
    </citation>
    <scope>NUCLEOTIDE SEQUENCE [LARGE SCALE GENOMIC DNA]</scope>
    <source>
        <strain evidence="3">UMSG1</strain>
    </source>
</reference>
<keyword evidence="2" id="KW-1133">Transmembrane helix</keyword>
<sequence length="295" mass="32849">MVTSDQVPTQAGEENQSESMGNEPKSAPKHRWNGAMMKVWKKFGKFSTSPFCILVTIYGLNIVAWGGMLFLLICNAVPAMCEPTCNDVNSPRRVWIEIDSQILNGLFCVTGFGLIPWRFRDLWYWTLYRVFKKDSGLLRLAGTNKKWFRLPASQDVPRTQNDTKDPTTASESGLPNPESKNPKPPLSGVLAPPTAIWKLDLVIWTMIWNTLFQAMLSGLMWGLNRHKRPGWSTGILVTLACLAGGIGSLVSSLEGKKVKAIESVQVSQLDLTKLDRDVEVADLSHCNQSRNVKVA</sequence>
<evidence type="ECO:0000313" key="3">
    <source>
        <dbReference type="EMBL" id="RKF72544.1"/>
    </source>
</evidence>
<comment type="caution">
    <text evidence="3">The sequence shown here is derived from an EMBL/GenBank/DDBJ whole genome shotgun (WGS) entry which is preliminary data.</text>
</comment>
<feature type="compositionally biased region" description="Polar residues" evidence="1">
    <location>
        <begin position="1"/>
        <end position="20"/>
    </location>
</feature>
<gene>
    <name evidence="3" type="ORF">GcM1_247033</name>
</gene>
<keyword evidence="2" id="KW-0472">Membrane</keyword>
<keyword evidence="2" id="KW-0812">Transmembrane</keyword>
<proteinExistence type="predicted"/>
<feature type="transmembrane region" description="Helical" evidence="2">
    <location>
        <begin position="201"/>
        <end position="223"/>
    </location>
</feature>
<accession>A0A420IDD6</accession>
<evidence type="ECO:0000313" key="4">
    <source>
        <dbReference type="Proteomes" id="UP000285326"/>
    </source>
</evidence>